<dbReference type="FunFam" id="3.40.50.300:FF:001975">
    <property type="entry name" value="ATP-dependent DNA helicase"/>
    <property type="match status" value="1"/>
</dbReference>
<keyword evidence="13" id="KW-0175">Coiled coil</keyword>
<keyword evidence="4 12" id="KW-0378">Hydrolase</keyword>
<comment type="catalytic activity">
    <reaction evidence="11 12">
        <text>ATP + H2O = ADP + phosphate + H(+)</text>
        <dbReference type="Rhea" id="RHEA:13065"/>
        <dbReference type="ChEBI" id="CHEBI:15377"/>
        <dbReference type="ChEBI" id="CHEBI:15378"/>
        <dbReference type="ChEBI" id="CHEBI:30616"/>
        <dbReference type="ChEBI" id="CHEBI:43474"/>
        <dbReference type="ChEBI" id="CHEBI:456216"/>
    </reaction>
</comment>
<dbReference type="Gene3D" id="3.40.50.300">
    <property type="entry name" value="P-loop containing nucleotide triphosphate hydrolases"/>
    <property type="match status" value="2"/>
</dbReference>
<dbReference type="Pfam" id="PF00271">
    <property type="entry name" value="Helicase_C"/>
    <property type="match status" value="1"/>
</dbReference>
<dbReference type="InterPro" id="IPR036388">
    <property type="entry name" value="WH-like_DNA-bd_sf"/>
</dbReference>
<dbReference type="SMART" id="SM00487">
    <property type="entry name" value="DEXDc"/>
    <property type="match status" value="1"/>
</dbReference>
<evidence type="ECO:0000256" key="2">
    <source>
        <dbReference type="ARBA" id="ARBA00022723"/>
    </source>
</evidence>
<dbReference type="GO" id="GO:0005524">
    <property type="term" value="F:ATP binding"/>
    <property type="evidence" value="ECO:0007669"/>
    <property type="project" value="UniProtKB-KW"/>
</dbReference>
<dbReference type="Pfam" id="PF00270">
    <property type="entry name" value="DEAD"/>
    <property type="match status" value="1"/>
</dbReference>
<evidence type="ECO:0000256" key="11">
    <source>
        <dbReference type="ARBA" id="ARBA00049360"/>
    </source>
</evidence>
<dbReference type="Proteomes" id="UP001153712">
    <property type="component" value="Chromosome 10"/>
</dbReference>
<evidence type="ECO:0000259" key="15">
    <source>
        <dbReference type="PROSITE" id="PS51194"/>
    </source>
</evidence>
<evidence type="ECO:0000256" key="9">
    <source>
        <dbReference type="ARBA" id="ARBA00023242"/>
    </source>
</evidence>
<dbReference type="GO" id="GO:0046872">
    <property type="term" value="F:metal ion binding"/>
    <property type="evidence" value="ECO:0007669"/>
    <property type="project" value="UniProtKB-KW"/>
</dbReference>
<dbReference type="PROSITE" id="PS00690">
    <property type="entry name" value="DEAH_ATP_HELICASE"/>
    <property type="match status" value="1"/>
</dbReference>
<dbReference type="PROSITE" id="PS51192">
    <property type="entry name" value="HELICASE_ATP_BIND_1"/>
    <property type="match status" value="1"/>
</dbReference>
<proteinExistence type="inferred from homology"/>
<dbReference type="PANTHER" id="PTHR13710">
    <property type="entry name" value="DNA HELICASE RECQ FAMILY MEMBER"/>
    <property type="match status" value="1"/>
</dbReference>
<comment type="similarity">
    <text evidence="1 12">Belongs to the helicase family. RecQ subfamily.</text>
</comment>
<keyword evidence="7" id="KW-0238">DNA-binding</keyword>
<evidence type="ECO:0000256" key="7">
    <source>
        <dbReference type="ARBA" id="ARBA00023125"/>
    </source>
</evidence>
<dbReference type="GO" id="GO:0005694">
    <property type="term" value="C:chromosome"/>
    <property type="evidence" value="ECO:0007669"/>
    <property type="project" value="TreeGrafter"/>
</dbReference>
<evidence type="ECO:0000256" key="10">
    <source>
        <dbReference type="ARBA" id="ARBA00034617"/>
    </source>
</evidence>
<dbReference type="CDD" id="cd18015">
    <property type="entry name" value="DEXHc_RecQ1"/>
    <property type="match status" value="1"/>
</dbReference>
<dbReference type="InterPro" id="IPR027417">
    <property type="entry name" value="P-loop_NTPase"/>
</dbReference>
<dbReference type="GO" id="GO:0016787">
    <property type="term" value="F:hydrolase activity"/>
    <property type="evidence" value="ECO:0007669"/>
    <property type="project" value="UniProtKB-KW"/>
</dbReference>
<sequence>MTQIMDEDEYLTKLNKIEQTMRELQNQKSQIVNKLKMLEIEKEDLQYNYKLLKIRSNKNGKEWVNKKFEWSDKIYEVLKGKFKFDDFRQKQLAAINSTLSNKDVLLLMPTSGGKSLVYQLTAYISKGLTIVVSPLISLIEDQLRALKKIGIDAASVNANTSKEERKYIHNEMTNPNSKLKLLYVTPEWVAKSKQFMTYLQKCFDKNLLARIVIDEVHCCSTWGHDFRPDYNHLSLFKNMFAGVPIIGLTATATMNILIDIQKMLGLEDAVIITAPFNRPNLFYKVVNKPSEKSECTKLLTKWLSNKYKGKSGIIYTSTVKETEDISAELRKNGIKSKFYHAQMDANDRKTVQERWMDNHYQVIVATIAFGMGIDKPDVRFVIHYCTPKSLESFYQESGRAGRDGQPADCILMFSLNDYLRTSSMTSNKIEEANTKHILQYCLEQTKCRRALIADHFEDTWRQTDCAKMCDHCSQDSKPVSNYNITEPALDLIKIIEFANSKEIKVTLNKLINAWFQSGNKEIRPPNITKPKCTKQMGEYIIGYLIYKEYFVVEKGFTLYTTVGYIQRGNKKINNTTKILMPSKEIINYPISTTTEIQEVIIITEETESDKPPTKKQKLDCS</sequence>
<feature type="domain" description="Helicase ATP-binding" evidence="14">
    <location>
        <begin position="95"/>
        <end position="270"/>
    </location>
</feature>
<dbReference type="FunFam" id="3.40.50.300:FF:001544">
    <property type="entry name" value="ATP-dependent DNA helicase"/>
    <property type="match status" value="1"/>
</dbReference>
<dbReference type="GO" id="GO:0043138">
    <property type="term" value="F:3'-5' DNA helicase activity"/>
    <property type="evidence" value="ECO:0007669"/>
    <property type="project" value="UniProtKB-EC"/>
</dbReference>
<dbReference type="InterPro" id="IPR032284">
    <property type="entry name" value="RecQ_Zn-bd"/>
</dbReference>
<dbReference type="PANTHER" id="PTHR13710:SF105">
    <property type="entry name" value="ATP-DEPENDENT DNA HELICASE Q1"/>
    <property type="match status" value="1"/>
</dbReference>
<evidence type="ECO:0000259" key="14">
    <source>
        <dbReference type="PROSITE" id="PS51192"/>
    </source>
</evidence>
<dbReference type="InterPro" id="IPR002464">
    <property type="entry name" value="DNA/RNA_helicase_DEAH_CS"/>
</dbReference>
<dbReference type="InterPro" id="IPR001650">
    <property type="entry name" value="Helicase_C-like"/>
</dbReference>
<dbReference type="GO" id="GO:0005634">
    <property type="term" value="C:nucleus"/>
    <property type="evidence" value="ECO:0007669"/>
    <property type="project" value="UniProtKB-SubCell"/>
</dbReference>
<dbReference type="GO" id="GO:0000724">
    <property type="term" value="P:double-strand break repair via homologous recombination"/>
    <property type="evidence" value="ECO:0007669"/>
    <property type="project" value="TreeGrafter"/>
</dbReference>
<evidence type="ECO:0000313" key="16">
    <source>
        <dbReference type="EMBL" id="CAG9855175.1"/>
    </source>
</evidence>
<keyword evidence="5 12" id="KW-0347">Helicase</keyword>
<dbReference type="SMART" id="SM00490">
    <property type="entry name" value="HELICc"/>
    <property type="match status" value="1"/>
</dbReference>
<keyword evidence="17" id="KW-1185">Reference proteome</keyword>
<dbReference type="GO" id="GO:0003677">
    <property type="term" value="F:DNA binding"/>
    <property type="evidence" value="ECO:0007669"/>
    <property type="project" value="UniProtKB-KW"/>
</dbReference>
<reference evidence="16" key="1">
    <citation type="submission" date="2022-01" db="EMBL/GenBank/DDBJ databases">
        <authorList>
            <person name="King R."/>
        </authorList>
    </citation>
    <scope>NUCLEOTIDE SEQUENCE</scope>
</reference>
<dbReference type="NCBIfam" id="TIGR00614">
    <property type="entry name" value="recQ_fam"/>
    <property type="match status" value="1"/>
</dbReference>
<dbReference type="GO" id="GO:0005737">
    <property type="term" value="C:cytoplasm"/>
    <property type="evidence" value="ECO:0007669"/>
    <property type="project" value="TreeGrafter"/>
</dbReference>
<dbReference type="EMBL" id="OU900103">
    <property type="protein sequence ID" value="CAG9855175.1"/>
    <property type="molecule type" value="Genomic_DNA"/>
</dbReference>
<feature type="coiled-coil region" evidence="13">
    <location>
        <begin position="7"/>
        <end position="55"/>
    </location>
</feature>
<dbReference type="InterPro" id="IPR014001">
    <property type="entry name" value="Helicase_ATP-bd"/>
</dbReference>
<keyword evidence="2" id="KW-0479">Metal-binding</keyword>
<gene>
    <name evidence="16" type="ORF">PHYEVI_LOCUS1632</name>
</gene>
<dbReference type="InterPro" id="IPR011545">
    <property type="entry name" value="DEAD/DEAH_box_helicase_dom"/>
</dbReference>
<protein>
    <recommendedName>
        <fullName evidence="12">ATP-dependent DNA helicase</fullName>
        <ecNumber evidence="12">5.6.2.4</ecNumber>
    </recommendedName>
</protein>
<evidence type="ECO:0000256" key="5">
    <source>
        <dbReference type="ARBA" id="ARBA00022806"/>
    </source>
</evidence>
<evidence type="ECO:0000256" key="12">
    <source>
        <dbReference type="RuleBase" id="RU364117"/>
    </source>
</evidence>
<keyword evidence="6 12" id="KW-0067">ATP-binding</keyword>
<feature type="domain" description="Helicase C-terminal" evidence="15">
    <location>
        <begin position="298"/>
        <end position="449"/>
    </location>
</feature>
<evidence type="ECO:0000256" key="4">
    <source>
        <dbReference type="ARBA" id="ARBA00022801"/>
    </source>
</evidence>
<comment type="subcellular location">
    <subcellularLocation>
        <location evidence="12">Nucleus</location>
    </subcellularLocation>
</comment>
<evidence type="ECO:0000256" key="6">
    <source>
        <dbReference type="ARBA" id="ARBA00022840"/>
    </source>
</evidence>
<evidence type="ECO:0000256" key="8">
    <source>
        <dbReference type="ARBA" id="ARBA00023235"/>
    </source>
</evidence>
<dbReference type="SUPFAM" id="SSF52540">
    <property type="entry name" value="P-loop containing nucleoside triphosphate hydrolases"/>
    <property type="match status" value="1"/>
</dbReference>
<dbReference type="Pfam" id="PF16124">
    <property type="entry name" value="RecQ_Zn_bind"/>
    <property type="match status" value="1"/>
</dbReference>
<dbReference type="EC" id="5.6.2.4" evidence="12"/>
<evidence type="ECO:0000256" key="1">
    <source>
        <dbReference type="ARBA" id="ARBA00005446"/>
    </source>
</evidence>
<evidence type="ECO:0000256" key="3">
    <source>
        <dbReference type="ARBA" id="ARBA00022741"/>
    </source>
</evidence>
<evidence type="ECO:0000313" key="17">
    <source>
        <dbReference type="Proteomes" id="UP001153712"/>
    </source>
</evidence>
<dbReference type="OrthoDB" id="10261556at2759"/>
<dbReference type="AlphaFoldDB" id="A0A9N9TBQ4"/>
<dbReference type="CDD" id="cd18794">
    <property type="entry name" value="SF2_C_RecQ"/>
    <property type="match status" value="1"/>
</dbReference>
<keyword evidence="3 12" id="KW-0547">Nucleotide-binding</keyword>
<dbReference type="PROSITE" id="PS51194">
    <property type="entry name" value="HELICASE_CTER"/>
    <property type="match status" value="1"/>
</dbReference>
<dbReference type="Gene3D" id="1.10.10.10">
    <property type="entry name" value="Winged helix-like DNA-binding domain superfamily/Winged helix DNA-binding domain"/>
    <property type="match status" value="1"/>
</dbReference>
<evidence type="ECO:0000256" key="13">
    <source>
        <dbReference type="SAM" id="Coils"/>
    </source>
</evidence>
<organism evidence="16 17">
    <name type="scientific">Phyllotreta striolata</name>
    <name type="common">Striped flea beetle</name>
    <name type="synonym">Crioceris striolata</name>
    <dbReference type="NCBI Taxonomy" id="444603"/>
    <lineage>
        <taxon>Eukaryota</taxon>
        <taxon>Metazoa</taxon>
        <taxon>Ecdysozoa</taxon>
        <taxon>Arthropoda</taxon>
        <taxon>Hexapoda</taxon>
        <taxon>Insecta</taxon>
        <taxon>Pterygota</taxon>
        <taxon>Neoptera</taxon>
        <taxon>Endopterygota</taxon>
        <taxon>Coleoptera</taxon>
        <taxon>Polyphaga</taxon>
        <taxon>Cucujiformia</taxon>
        <taxon>Chrysomeloidea</taxon>
        <taxon>Chrysomelidae</taxon>
        <taxon>Galerucinae</taxon>
        <taxon>Alticini</taxon>
        <taxon>Phyllotreta</taxon>
    </lineage>
</organism>
<keyword evidence="8" id="KW-0413">Isomerase</keyword>
<comment type="catalytic activity">
    <reaction evidence="10 12">
        <text>Couples ATP hydrolysis with the unwinding of duplex DNA by translocating in the 3'-5' direction.</text>
        <dbReference type="EC" id="5.6.2.4"/>
    </reaction>
</comment>
<dbReference type="InterPro" id="IPR004589">
    <property type="entry name" value="DNA_helicase_ATP-dep_RecQ"/>
</dbReference>
<name>A0A9N9TBQ4_PHYSR</name>
<dbReference type="GO" id="GO:0009378">
    <property type="term" value="F:four-way junction helicase activity"/>
    <property type="evidence" value="ECO:0007669"/>
    <property type="project" value="TreeGrafter"/>
</dbReference>
<keyword evidence="9 12" id="KW-0539">Nucleus</keyword>
<accession>A0A9N9TBQ4</accession>